<dbReference type="InterPro" id="IPR029063">
    <property type="entry name" value="SAM-dependent_MTases_sf"/>
</dbReference>
<feature type="domain" description="Methyltransferase type 11" evidence="9">
    <location>
        <begin position="52"/>
        <end position="156"/>
    </location>
</feature>
<evidence type="ECO:0000313" key="11">
    <source>
        <dbReference type="Proteomes" id="UP000012019"/>
    </source>
</evidence>
<dbReference type="GO" id="GO:0010340">
    <property type="term" value="F:carboxyl-O-methyltransferase activity"/>
    <property type="evidence" value="ECO:0007669"/>
    <property type="project" value="UniProtKB-UniRule"/>
</dbReference>
<evidence type="ECO:0000256" key="6">
    <source>
        <dbReference type="ARBA" id="ARBA00022691"/>
    </source>
</evidence>
<keyword evidence="5 8" id="KW-0808">Transferase</keyword>
<comment type="function">
    <text evidence="8">Converts the free carboxyl group of a malonyl-thioester to its methyl ester by transfer of a methyl group from S-adenosyl-L-methionine (SAM). It allows to synthesize pimeloyl-ACP via the fatty acid synthetic pathway.</text>
</comment>
<protein>
    <recommendedName>
        <fullName evidence="3 8">Malonyl-[acyl-carrier protein] O-methyltransferase</fullName>
        <shortName evidence="8">Malonyl-ACP O-methyltransferase</shortName>
        <ecNumber evidence="3 8">2.1.1.197</ecNumber>
    </recommendedName>
    <alternativeName>
        <fullName evidence="8">Biotin synthesis protein BioC</fullName>
    </alternativeName>
</protein>
<name>M7P187_9GAMM</name>
<keyword evidence="7 8" id="KW-0093">Biotin biosynthesis</keyword>
<dbReference type="GO" id="GO:0008757">
    <property type="term" value="F:S-adenosylmethionine-dependent methyltransferase activity"/>
    <property type="evidence" value="ECO:0007669"/>
    <property type="project" value="InterPro"/>
</dbReference>
<dbReference type="Proteomes" id="UP000012019">
    <property type="component" value="Unassembled WGS sequence"/>
</dbReference>
<dbReference type="HAMAP" id="MF_00835">
    <property type="entry name" value="BioC"/>
    <property type="match status" value="1"/>
</dbReference>
<dbReference type="AlphaFoldDB" id="M7P187"/>
<dbReference type="UniPathway" id="UPA00078"/>
<proteinExistence type="inferred from homology"/>
<dbReference type="EMBL" id="APHR01000030">
    <property type="protein sequence ID" value="EMR13222.1"/>
    <property type="molecule type" value="Genomic_DNA"/>
</dbReference>
<evidence type="ECO:0000256" key="2">
    <source>
        <dbReference type="ARBA" id="ARBA00004746"/>
    </source>
</evidence>
<gene>
    <name evidence="8" type="primary">bioC</name>
    <name evidence="10" type="ORF">MPL1_06195</name>
</gene>
<dbReference type="PANTHER" id="PTHR13090:SF1">
    <property type="entry name" value="ARGININE-HYDROXYLASE NDUFAF5, MITOCHONDRIAL"/>
    <property type="match status" value="1"/>
</dbReference>
<dbReference type="InterPro" id="IPR011814">
    <property type="entry name" value="BioC"/>
</dbReference>
<dbReference type="EC" id="2.1.1.197" evidence="3 8"/>
<evidence type="ECO:0000256" key="4">
    <source>
        <dbReference type="ARBA" id="ARBA00022603"/>
    </source>
</evidence>
<dbReference type="NCBIfam" id="TIGR02072">
    <property type="entry name" value="BioC"/>
    <property type="match status" value="1"/>
</dbReference>
<dbReference type="SUPFAM" id="SSF53335">
    <property type="entry name" value="S-adenosyl-L-methionine-dependent methyltransferases"/>
    <property type="match status" value="1"/>
</dbReference>
<dbReference type="eggNOG" id="COG2226">
    <property type="taxonomic scope" value="Bacteria"/>
</dbReference>
<dbReference type="InterPro" id="IPR050602">
    <property type="entry name" value="Malonyl-ACP_OMT"/>
</dbReference>
<comment type="catalytic activity">
    <reaction evidence="1 8">
        <text>malonyl-[ACP] + S-adenosyl-L-methionine = malonyl-[ACP] methyl ester + S-adenosyl-L-homocysteine</text>
        <dbReference type="Rhea" id="RHEA:17105"/>
        <dbReference type="Rhea" id="RHEA-COMP:9623"/>
        <dbReference type="Rhea" id="RHEA-COMP:9954"/>
        <dbReference type="ChEBI" id="CHEBI:57856"/>
        <dbReference type="ChEBI" id="CHEBI:59789"/>
        <dbReference type="ChEBI" id="CHEBI:78449"/>
        <dbReference type="ChEBI" id="CHEBI:78845"/>
        <dbReference type="EC" id="2.1.1.197"/>
    </reaction>
</comment>
<evidence type="ECO:0000256" key="1">
    <source>
        <dbReference type="ARBA" id="ARBA00000852"/>
    </source>
</evidence>
<evidence type="ECO:0000256" key="5">
    <source>
        <dbReference type="ARBA" id="ARBA00022679"/>
    </source>
</evidence>
<keyword evidence="4 8" id="KW-0489">Methyltransferase</keyword>
<dbReference type="STRING" id="1286106.MPL1_06195"/>
<dbReference type="OrthoDB" id="9760689at2"/>
<dbReference type="CDD" id="cd02440">
    <property type="entry name" value="AdoMet_MTases"/>
    <property type="match status" value="1"/>
</dbReference>
<reference evidence="10 11" key="1">
    <citation type="journal article" date="2013" name="Genome Announc.">
        <title>Draft Genome Sequence of Methylophaga lonarensis MPLT, a Haloalkaliphilic (Non-Methane-Utilizing) Methylotroph.</title>
        <authorList>
            <person name="Shetty S.A."/>
            <person name="Marathe N.P."/>
            <person name="Munot H."/>
            <person name="Antony C.P."/>
            <person name="Dhotre D.P."/>
            <person name="Murrell J.C."/>
            <person name="Shouche Y.S."/>
        </authorList>
    </citation>
    <scope>NUCLEOTIDE SEQUENCE [LARGE SCALE GENOMIC DNA]</scope>
    <source>
        <strain evidence="10 11">MPL</strain>
    </source>
</reference>
<dbReference type="GO" id="GO:0032259">
    <property type="term" value="P:methylation"/>
    <property type="evidence" value="ECO:0007669"/>
    <property type="project" value="UniProtKB-KW"/>
</dbReference>
<dbReference type="Gene3D" id="3.40.50.150">
    <property type="entry name" value="Vaccinia Virus protein VP39"/>
    <property type="match status" value="1"/>
</dbReference>
<comment type="caution">
    <text evidence="10">The sequence shown here is derived from an EMBL/GenBank/DDBJ whole genome shotgun (WGS) entry which is preliminary data.</text>
</comment>
<dbReference type="InterPro" id="IPR013216">
    <property type="entry name" value="Methyltransf_11"/>
</dbReference>
<organism evidence="10 11">
    <name type="scientific">Methylophaga lonarensis MPL</name>
    <dbReference type="NCBI Taxonomy" id="1286106"/>
    <lineage>
        <taxon>Bacteria</taxon>
        <taxon>Pseudomonadati</taxon>
        <taxon>Pseudomonadota</taxon>
        <taxon>Gammaproteobacteria</taxon>
        <taxon>Thiotrichales</taxon>
        <taxon>Piscirickettsiaceae</taxon>
        <taxon>Methylophaga</taxon>
    </lineage>
</organism>
<keyword evidence="11" id="KW-1185">Reference proteome</keyword>
<dbReference type="PATRIC" id="fig|1286106.3.peg.1247"/>
<dbReference type="GO" id="GO:0009102">
    <property type="term" value="P:biotin biosynthetic process"/>
    <property type="evidence" value="ECO:0007669"/>
    <property type="project" value="UniProtKB-UniRule"/>
</dbReference>
<evidence type="ECO:0000256" key="7">
    <source>
        <dbReference type="ARBA" id="ARBA00022756"/>
    </source>
</evidence>
<dbReference type="GO" id="GO:0102130">
    <property type="term" value="F:malonyl-CoA methyltransferase activity"/>
    <property type="evidence" value="ECO:0007669"/>
    <property type="project" value="UniProtKB-EC"/>
</dbReference>
<sequence length="298" mass="33007">MTDSQRPQKSDVAKSFAAAAHDYDDVAVLQRQTADELLDRLSLVNIQPQTVLDLGCGTGRNLSFLAQRYPDAQLLAMDIAPAMLVRARNNWQQHLGFKRWLPGASRPLFIGADAERLPLPDQSVDLVFANLALQWCDVASVFAELRRVLKPEGLLSFTTLGPDTLKELRTAWAAVDKYPHINVFLDMHDVGSAMSTAGFEDIVLDVEHQQLGYATAMQMMRDLKLLGASNMNPGRRKSLTGKQRLQQVIHECEQFRINGQLPASYEVIYGHAFAGTSSGRFLGTGSEVLIAVEDIGRR</sequence>
<evidence type="ECO:0000256" key="3">
    <source>
        <dbReference type="ARBA" id="ARBA00012327"/>
    </source>
</evidence>
<dbReference type="RefSeq" id="WP_009726241.1">
    <property type="nucleotide sequence ID" value="NZ_APHR01000030.1"/>
</dbReference>
<accession>M7P187</accession>
<evidence type="ECO:0000259" key="9">
    <source>
        <dbReference type="Pfam" id="PF08241"/>
    </source>
</evidence>
<comment type="pathway">
    <text evidence="2 8">Cofactor biosynthesis; biotin biosynthesis.</text>
</comment>
<evidence type="ECO:0000256" key="8">
    <source>
        <dbReference type="HAMAP-Rule" id="MF_00835"/>
    </source>
</evidence>
<dbReference type="Pfam" id="PF08241">
    <property type="entry name" value="Methyltransf_11"/>
    <property type="match status" value="1"/>
</dbReference>
<comment type="similarity">
    <text evidence="8">Belongs to the methyltransferase superfamily.</text>
</comment>
<dbReference type="PANTHER" id="PTHR13090">
    <property type="entry name" value="ARGININE-HYDROXYLASE NDUFAF5, MITOCHONDRIAL"/>
    <property type="match status" value="1"/>
</dbReference>
<keyword evidence="6 8" id="KW-0949">S-adenosyl-L-methionine</keyword>
<evidence type="ECO:0000313" key="10">
    <source>
        <dbReference type="EMBL" id="EMR13222.1"/>
    </source>
</evidence>